<proteinExistence type="predicted"/>
<accession>A0A0F8X0F4</accession>
<reference evidence="1" key="1">
    <citation type="journal article" date="2015" name="Nature">
        <title>Complex archaea that bridge the gap between prokaryotes and eukaryotes.</title>
        <authorList>
            <person name="Spang A."/>
            <person name="Saw J.H."/>
            <person name="Jorgensen S.L."/>
            <person name="Zaremba-Niedzwiedzka K."/>
            <person name="Martijn J."/>
            <person name="Lind A.E."/>
            <person name="van Eijk R."/>
            <person name="Schleper C."/>
            <person name="Guy L."/>
            <person name="Ettema T.J."/>
        </authorList>
    </citation>
    <scope>NUCLEOTIDE SEQUENCE</scope>
</reference>
<dbReference type="EMBL" id="LAZR01061919">
    <property type="protein sequence ID" value="KKK62592.1"/>
    <property type="molecule type" value="Genomic_DNA"/>
</dbReference>
<evidence type="ECO:0000313" key="1">
    <source>
        <dbReference type="EMBL" id="KKK62592.1"/>
    </source>
</evidence>
<name>A0A0F8X0F4_9ZZZZ</name>
<comment type="caution">
    <text evidence="1">The sequence shown here is derived from an EMBL/GenBank/DDBJ whole genome shotgun (WGS) entry which is preliminary data.</text>
</comment>
<sequence length="73" mass="8356">MTETEMNERQVDDDESANGDLNRIVTLERRLAETITLLKSLTDAVYKLKKSVLEQAGFIKAITFEINEIVVRK</sequence>
<organism evidence="1">
    <name type="scientific">marine sediment metagenome</name>
    <dbReference type="NCBI Taxonomy" id="412755"/>
    <lineage>
        <taxon>unclassified sequences</taxon>
        <taxon>metagenomes</taxon>
        <taxon>ecological metagenomes</taxon>
    </lineage>
</organism>
<protein>
    <submittedName>
        <fullName evidence="1">Uncharacterized protein</fullName>
    </submittedName>
</protein>
<dbReference type="AlphaFoldDB" id="A0A0F8X0F4"/>
<gene>
    <name evidence="1" type="ORF">LCGC14_3002810</name>
</gene>